<feature type="compositionally biased region" description="Basic and acidic residues" evidence="1">
    <location>
        <begin position="374"/>
        <end position="384"/>
    </location>
</feature>
<dbReference type="EMBL" id="CAICTM010000539">
    <property type="protein sequence ID" value="CAB9512514.1"/>
    <property type="molecule type" value="Genomic_DNA"/>
</dbReference>
<dbReference type="AlphaFoldDB" id="A0A9N8E230"/>
<proteinExistence type="predicted"/>
<keyword evidence="4" id="KW-1185">Reference proteome</keyword>
<feature type="compositionally biased region" description="Low complexity" evidence="1">
    <location>
        <begin position="363"/>
        <end position="373"/>
    </location>
</feature>
<name>A0A9N8E230_9STRA</name>
<feature type="domain" description="Protein kinase" evidence="2">
    <location>
        <begin position="337"/>
        <end position="628"/>
    </location>
</feature>
<evidence type="ECO:0000259" key="2">
    <source>
        <dbReference type="PROSITE" id="PS50011"/>
    </source>
</evidence>
<evidence type="ECO:0000313" key="4">
    <source>
        <dbReference type="Proteomes" id="UP001153069"/>
    </source>
</evidence>
<dbReference type="GO" id="GO:0004672">
    <property type="term" value="F:protein kinase activity"/>
    <property type="evidence" value="ECO:0007669"/>
    <property type="project" value="InterPro"/>
</dbReference>
<dbReference type="PANTHER" id="PTHR24347">
    <property type="entry name" value="SERINE/THREONINE-PROTEIN KINASE"/>
    <property type="match status" value="1"/>
</dbReference>
<feature type="region of interest" description="Disordered" evidence="1">
    <location>
        <begin position="363"/>
        <end position="384"/>
    </location>
</feature>
<feature type="compositionally biased region" description="Basic residues" evidence="1">
    <location>
        <begin position="61"/>
        <end position="71"/>
    </location>
</feature>
<accession>A0A9N8E230</accession>
<dbReference type="Pfam" id="PF00069">
    <property type="entry name" value="Pkinase"/>
    <property type="match status" value="1"/>
</dbReference>
<feature type="region of interest" description="Disordered" evidence="1">
    <location>
        <begin position="33"/>
        <end position="111"/>
    </location>
</feature>
<feature type="compositionally biased region" description="Low complexity" evidence="1">
    <location>
        <begin position="75"/>
        <end position="89"/>
    </location>
</feature>
<dbReference type="Gene3D" id="1.10.510.10">
    <property type="entry name" value="Transferase(Phosphotransferase) domain 1"/>
    <property type="match status" value="1"/>
</dbReference>
<keyword evidence="3" id="KW-0418">Kinase</keyword>
<dbReference type="SMART" id="SM00220">
    <property type="entry name" value="S_TKc"/>
    <property type="match status" value="1"/>
</dbReference>
<dbReference type="PROSITE" id="PS50011">
    <property type="entry name" value="PROTEIN_KINASE_DOM"/>
    <property type="match status" value="1"/>
</dbReference>
<protein>
    <submittedName>
        <fullName evidence="3">MAP kinase-activated protein kinase 2</fullName>
    </submittedName>
</protein>
<dbReference type="InterPro" id="IPR000719">
    <property type="entry name" value="Prot_kinase_dom"/>
</dbReference>
<feature type="compositionally biased region" description="Polar residues" evidence="1">
    <location>
        <begin position="100"/>
        <end position="109"/>
    </location>
</feature>
<keyword evidence="3" id="KW-0808">Transferase</keyword>
<dbReference type="InterPro" id="IPR011009">
    <property type="entry name" value="Kinase-like_dom_sf"/>
</dbReference>
<sequence>MVQVAVMLDDSEISNGSLDKLGSVPTMSFHMRGCEEEDEEEHEEGLTAPTTAMTCSSHHISQSRHKRRVTSKRYSNNSNSNSNHNNNSHSNHKDFEDDSSWSSMGSDQVNGVVPMKLHGATTAKTTTTGDIHEEDEGMDMFWHRTNSGYYVDVMMTEGDDDEPLPLDHTSQCQQDPNMVPSVPGSTAPLPFLGQIQQWQPNNPHPPIFGGTQPLPFLGELQQNPLVTGMHPHPQLDHNGQPLPYLDEVLQRQQRLLREMQGDDTHHQATPLPFLQDIPSGQNLIHYPHIAAPQQELPFLSELQRWNYQVAAQKTHATQEPPHFAMAWTRNRVFSDTYTMGQAIGEGGFGVVYSCVAKSSDNNNNTITTTATTATDKDDSKKDDTNDKNVVKAVKVIPAQYYNREEIDILQHLSDCPYIVTLQDIFFGFDRVYLVMAAMKGDLLSRLSQKSCYPEAEGRQVIHTLLSAVHFLHTRGVAHRDIKPENVLLPSDEHDTHIQLADFGLAKRFRDDQGNRYDHPNMFTLCGSVWYAAPEVFGRNKGSHEPYDERCDNWSVGVIAYLLLAGYQPFCEARDDYQVVREARKGRYQFHPQYWDKISPAAKDLIASLLKVHPVQRCSLKEALDSDWFKQPQQEQEQQKQEE</sequence>
<evidence type="ECO:0000256" key="1">
    <source>
        <dbReference type="SAM" id="MobiDB-lite"/>
    </source>
</evidence>
<dbReference type="InterPro" id="IPR008271">
    <property type="entry name" value="Ser/Thr_kinase_AS"/>
</dbReference>
<feature type="compositionally biased region" description="Polar residues" evidence="1">
    <location>
        <begin position="48"/>
        <end position="60"/>
    </location>
</feature>
<dbReference type="OrthoDB" id="40902at2759"/>
<dbReference type="Gene3D" id="3.30.200.20">
    <property type="entry name" value="Phosphorylase Kinase, domain 1"/>
    <property type="match status" value="1"/>
</dbReference>
<dbReference type="SUPFAM" id="SSF56112">
    <property type="entry name" value="Protein kinase-like (PK-like)"/>
    <property type="match status" value="1"/>
</dbReference>
<evidence type="ECO:0000313" key="3">
    <source>
        <dbReference type="EMBL" id="CAB9512514.1"/>
    </source>
</evidence>
<dbReference type="PROSITE" id="PS00108">
    <property type="entry name" value="PROTEIN_KINASE_ST"/>
    <property type="match status" value="1"/>
</dbReference>
<gene>
    <name evidence="3" type="ORF">SEMRO_540_G162950.1</name>
</gene>
<comment type="caution">
    <text evidence="3">The sequence shown here is derived from an EMBL/GenBank/DDBJ whole genome shotgun (WGS) entry which is preliminary data.</text>
</comment>
<organism evidence="3 4">
    <name type="scientific">Seminavis robusta</name>
    <dbReference type="NCBI Taxonomy" id="568900"/>
    <lineage>
        <taxon>Eukaryota</taxon>
        <taxon>Sar</taxon>
        <taxon>Stramenopiles</taxon>
        <taxon>Ochrophyta</taxon>
        <taxon>Bacillariophyta</taxon>
        <taxon>Bacillariophyceae</taxon>
        <taxon>Bacillariophycidae</taxon>
        <taxon>Naviculales</taxon>
        <taxon>Naviculaceae</taxon>
        <taxon>Seminavis</taxon>
    </lineage>
</organism>
<dbReference type="Proteomes" id="UP001153069">
    <property type="component" value="Unassembled WGS sequence"/>
</dbReference>
<dbReference type="GO" id="GO:0005524">
    <property type="term" value="F:ATP binding"/>
    <property type="evidence" value="ECO:0007669"/>
    <property type="project" value="InterPro"/>
</dbReference>
<reference evidence="3" key="1">
    <citation type="submission" date="2020-06" db="EMBL/GenBank/DDBJ databases">
        <authorList>
            <consortium name="Plant Systems Biology data submission"/>
        </authorList>
    </citation>
    <scope>NUCLEOTIDE SEQUENCE</scope>
    <source>
        <strain evidence="3">D6</strain>
    </source>
</reference>